<name>A0A502E2B1_9MYCO</name>
<dbReference type="AlphaFoldDB" id="A0A502E2B1"/>
<reference evidence="2 3" key="1">
    <citation type="journal article" date="2019" name="Environ. Microbiol.">
        <title>Species interactions and distinct microbial communities in high Arctic permafrost affected cryosols are associated with the CH4 and CO2 gas fluxes.</title>
        <authorList>
            <person name="Altshuler I."/>
            <person name="Hamel J."/>
            <person name="Turney S."/>
            <person name="Magnuson E."/>
            <person name="Levesque R."/>
            <person name="Greer C."/>
            <person name="Whyte L.G."/>
        </authorList>
    </citation>
    <scope>NUCLEOTIDE SEQUENCE [LARGE SCALE GENOMIC DNA]</scope>
    <source>
        <strain evidence="2 3">S5.20</strain>
    </source>
</reference>
<evidence type="ECO:0000313" key="2">
    <source>
        <dbReference type="EMBL" id="TPG31484.1"/>
    </source>
</evidence>
<dbReference type="EMBL" id="RCZG01000012">
    <property type="protein sequence ID" value="TPG31484.1"/>
    <property type="molecule type" value="Genomic_DNA"/>
</dbReference>
<sequence>MTEPQPDDATVLFREPGATWWWLLAGPVSATTMLLIQLSSGYGWQPLLPAVFLVLVTGFLSLQVKAARIHTSVELTREYLRQGAETIRISEIARIYPVADGAEVPVWQSYRALGELTGVPRGRTGIGLKLSSDRRAQAWARKHRQLRIALTSVVNEPAS</sequence>
<gene>
    <name evidence="2" type="ORF">EAH80_23665</name>
</gene>
<accession>A0A502E2B1</accession>
<keyword evidence="1" id="KW-0812">Transmembrane</keyword>
<proteinExistence type="predicted"/>
<feature type="transmembrane region" description="Helical" evidence="1">
    <location>
        <begin position="44"/>
        <end position="62"/>
    </location>
</feature>
<evidence type="ECO:0000313" key="3">
    <source>
        <dbReference type="Proteomes" id="UP000320095"/>
    </source>
</evidence>
<dbReference type="OrthoDB" id="4773470at2"/>
<protein>
    <submittedName>
        <fullName evidence="2">DUF3093 domain-containing protein</fullName>
    </submittedName>
</protein>
<keyword evidence="1" id="KW-1133">Transmembrane helix</keyword>
<feature type="transmembrane region" description="Helical" evidence="1">
    <location>
        <begin position="20"/>
        <end position="38"/>
    </location>
</feature>
<comment type="caution">
    <text evidence="2">The sequence shown here is derived from an EMBL/GenBank/DDBJ whole genome shotgun (WGS) entry which is preliminary data.</text>
</comment>
<keyword evidence="3" id="KW-1185">Reference proteome</keyword>
<dbReference type="RefSeq" id="WP_140696510.1">
    <property type="nucleotide sequence ID" value="NZ_RCZG01000012.1"/>
</dbReference>
<organism evidence="2 3">
    <name type="scientific">Mycolicibacterium hodleri</name>
    <dbReference type="NCBI Taxonomy" id="49897"/>
    <lineage>
        <taxon>Bacteria</taxon>
        <taxon>Bacillati</taxon>
        <taxon>Actinomycetota</taxon>
        <taxon>Actinomycetes</taxon>
        <taxon>Mycobacteriales</taxon>
        <taxon>Mycobacteriaceae</taxon>
        <taxon>Mycolicibacterium</taxon>
    </lineage>
</organism>
<dbReference type="Proteomes" id="UP000320095">
    <property type="component" value="Unassembled WGS sequence"/>
</dbReference>
<keyword evidence="1" id="KW-0472">Membrane</keyword>
<evidence type="ECO:0000256" key="1">
    <source>
        <dbReference type="SAM" id="Phobius"/>
    </source>
</evidence>